<feature type="compositionally biased region" description="Low complexity" evidence="1">
    <location>
        <begin position="286"/>
        <end position="317"/>
    </location>
</feature>
<comment type="caution">
    <text evidence="3">The sequence shown here is derived from an EMBL/GenBank/DDBJ whole genome shotgun (WGS) entry which is preliminary data.</text>
</comment>
<dbReference type="RefSeq" id="XP_060339278.1">
    <property type="nucleotide sequence ID" value="XM_060470818.1"/>
</dbReference>
<name>A0AA39U8H1_ARMTA</name>
<feature type="compositionally biased region" description="Pro residues" evidence="1">
    <location>
        <begin position="908"/>
        <end position="918"/>
    </location>
</feature>
<feature type="compositionally biased region" description="Polar residues" evidence="1">
    <location>
        <begin position="70"/>
        <end position="86"/>
    </location>
</feature>
<feature type="compositionally biased region" description="Low complexity" evidence="1">
    <location>
        <begin position="329"/>
        <end position="345"/>
    </location>
</feature>
<dbReference type="PANTHER" id="PTHR28014:SF1">
    <property type="entry name" value="NEGATIVE REGULATOR OF RAS-CAMP PATHWAY"/>
    <property type="match status" value="1"/>
</dbReference>
<feature type="compositionally biased region" description="Low complexity" evidence="1">
    <location>
        <begin position="235"/>
        <end position="254"/>
    </location>
</feature>
<dbReference type="EMBL" id="JAUEPS010000001">
    <property type="protein sequence ID" value="KAK0469485.1"/>
    <property type="molecule type" value="Genomic_DNA"/>
</dbReference>
<dbReference type="InterPro" id="IPR053043">
    <property type="entry name" value="Ras-cAMP_regulatory"/>
</dbReference>
<dbReference type="GO" id="GO:0005737">
    <property type="term" value="C:cytoplasm"/>
    <property type="evidence" value="ECO:0007669"/>
    <property type="project" value="TreeGrafter"/>
</dbReference>
<dbReference type="PANTHER" id="PTHR28014">
    <property type="entry name" value="NEGATIVE REGULATOR OF RAS-CAMP PATHWAY"/>
    <property type="match status" value="1"/>
</dbReference>
<feature type="compositionally biased region" description="Polar residues" evidence="1">
    <location>
        <begin position="754"/>
        <end position="770"/>
    </location>
</feature>
<dbReference type="GeneID" id="85354366"/>
<evidence type="ECO:0000313" key="3">
    <source>
        <dbReference type="EMBL" id="KAK0469485.1"/>
    </source>
</evidence>
<feature type="compositionally biased region" description="Basic residues" evidence="1">
    <location>
        <begin position="554"/>
        <end position="565"/>
    </location>
</feature>
<sequence>MLLALPNPVLAVTTDVLRDLDGDEALTSLWFLFTKCKSSLHDGRRLENISWRLWHREMAEMQTYRPLTPASPTTDATRCSPFNSHPQAGERVVKTPNDRMRIGKLIEDIGMSQPITSCEINGNQCKPSSNKEGLEANTVRSSLPTPSADTVIISIIPVCDALQAEGSVAPTSPASRRPAISSLQTPSPSATSFPRVVVVNPTPNPTPHPTPPATPVLPSTISNLPLPNSPPQAPPALSSSSRPPVSSRLPPASSTSRQTQSMSLYPPAPTASAASLKPSERMFYVGTGSPSSASGTSDSPPASGSGSSSSPSASATSELPTESAHRPRSLSSDGRSSSESSSSHTDFSDEPEPGDVQSRSSSGVRRRIQPKKNSKFFVHGARHHHGIGHWPNGRVSSLSQSKEKERVDREERERLAREKAELEGQRKLRLEQEERTKLQAREREREAERRRQEEEAKELQREKEAARELERMKARELAKERERVRQAERERELRRRASMETLPRQPAVDTEIFDFNEDASSDPFLPASGSQPELTRTYFGLSRALSPPKPSTSKGKRKDHGRRQLTKSGTDLQAMVKEKATARMQMQRLKGAFTPLRNSPSTSLKEDTGVQRPSRKASRETLPQAPVKKQSPPKPPSAKGKEKANSQQQQIGGGRPIVIVDESDEETDSGEDGWTSCDDDSAEVEAVISEPERISPRRNVQPPQNTRHPPSNTTTKPRNPRRQQPPPPDAAKLQDAVLEAARQRDMFVKVPKGSYTNLNRTNSGLLSQLMNPDPARLPHSQYRRVESSAELGSGNRHIGKDAGLQPSHSAVALPVSAQITVGSVREKGEVKTNPVGTDRTSPSGNSGYRRKGRPEDEEMEDDSDGEDGNPLIVSNSVAEERLRAIFGSSRGGSALPGVKGNRSEPSIQPVPSPPPIPTPAKDLPTVAEYAEYAPLGFPYNLPVAAIPSTPRTTRQNMLRTEMSESVRQNLLWSRYIHKQSVLGPRRKSSPSLPDREPIATINPVVHLTKRTDGRRSGGADAEREAVRRELQRVHLTRNKSWAAEYHPTQWD</sequence>
<feature type="compositionally biased region" description="Basic and acidic residues" evidence="1">
    <location>
        <begin position="401"/>
        <end position="498"/>
    </location>
</feature>
<feature type="domain" description="Nitrogen regulatory protein areA GATA-like" evidence="2">
    <location>
        <begin position="29"/>
        <end position="56"/>
    </location>
</feature>
<dbReference type="GO" id="GO:0006808">
    <property type="term" value="P:regulation of nitrogen utilization"/>
    <property type="evidence" value="ECO:0007669"/>
    <property type="project" value="TreeGrafter"/>
</dbReference>
<dbReference type="Pfam" id="PF08550">
    <property type="entry name" value="GATA_AreA"/>
    <property type="match status" value="1"/>
</dbReference>
<feature type="compositionally biased region" description="Polar residues" evidence="1">
    <location>
        <begin position="834"/>
        <end position="846"/>
    </location>
</feature>
<feature type="compositionally biased region" description="Acidic residues" evidence="1">
    <location>
        <begin position="855"/>
        <end position="867"/>
    </location>
</feature>
<dbReference type="GO" id="GO:0000122">
    <property type="term" value="P:negative regulation of transcription by RNA polymerase II"/>
    <property type="evidence" value="ECO:0007669"/>
    <property type="project" value="TreeGrafter"/>
</dbReference>
<dbReference type="AlphaFoldDB" id="A0AA39U8H1"/>
<dbReference type="GO" id="GO:0031930">
    <property type="term" value="P:mitochondria-nucleus signaling pathway"/>
    <property type="evidence" value="ECO:0007669"/>
    <property type="project" value="TreeGrafter"/>
</dbReference>
<feature type="region of interest" description="Disordered" evidence="1">
    <location>
        <begin position="66"/>
        <end position="90"/>
    </location>
</feature>
<feature type="compositionally biased region" description="Polar residues" evidence="1">
    <location>
        <begin position="181"/>
        <end position="192"/>
    </location>
</feature>
<keyword evidence="4" id="KW-1185">Reference proteome</keyword>
<evidence type="ECO:0000256" key="1">
    <source>
        <dbReference type="SAM" id="MobiDB-lite"/>
    </source>
</evidence>
<dbReference type="InterPro" id="IPR013860">
    <property type="entry name" value="AreA_GATA"/>
</dbReference>
<feature type="region of interest" description="Disordered" evidence="1">
    <location>
        <begin position="168"/>
        <end position="733"/>
    </location>
</feature>
<feature type="region of interest" description="Disordered" evidence="1">
    <location>
        <begin position="888"/>
        <end position="918"/>
    </location>
</feature>
<feature type="compositionally biased region" description="Basic residues" evidence="1">
    <location>
        <begin position="364"/>
        <end position="387"/>
    </location>
</feature>
<protein>
    <recommendedName>
        <fullName evidence="2">Nitrogen regulatory protein areA GATA-like domain-containing protein</fullName>
    </recommendedName>
</protein>
<organism evidence="3 4">
    <name type="scientific">Armillaria tabescens</name>
    <name type="common">Ringless honey mushroom</name>
    <name type="synonym">Agaricus tabescens</name>
    <dbReference type="NCBI Taxonomy" id="1929756"/>
    <lineage>
        <taxon>Eukaryota</taxon>
        <taxon>Fungi</taxon>
        <taxon>Dikarya</taxon>
        <taxon>Basidiomycota</taxon>
        <taxon>Agaricomycotina</taxon>
        <taxon>Agaricomycetes</taxon>
        <taxon>Agaricomycetidae</taxon>
        <taxon>Agaricales</taxon>
        <taxon>Marasmiineae</taxon>
        <taxon>Physalacriaceae</taxon>
        <taxon>Desarmillaria</taxon>
    </lineage>
</organism>
<dbReference type="Proteomes" id="UP001175211">
    <property type="component" value="Unassembled WGS sequence"/>
</dbReference>
<feature type="compositionally biased region" description="Acidic residues" evidence="1">
    <location>
        <begin position="661"/>
        <end position="683"/>
    </location>
</feature>
<accession>A0AA39U8H1</accession>
<proteinExistence type="predicted"/>
<evidence type="ECO:0000259" key="2">
    <source>
        <dbReference type="Pfam" id="PF08550"/>
    </source>
</evidence>
<feature type="compositionally biased region" description="Low complexity" evidence="1">
    <location>
        <begin position="216"/>
        <end position="226"/>
    </location>
</feature>
<evidence type="ECO:0000313" key="4">
    <source>
        <dbReference type="Proteomes" id="UP001175211"/>
    </source>
</evidence>
<feature type="region of interest" description="Disordered" evidence="1">
    <location>
        <begin position="752"/>
        <end position="871"/>
    </location>
</feature>
<feature type="compositionally biased region" description="Pro residues" evidence="1">
    <location>
        <begin position="202"/>
        <end position="215"/>
    </location>
</feature>
<gene>
    <name evidence="3" type="ORF">EV420DRAFT_1494742</name>
</gene>
<reference evidence="3" key="1">
    <citation type="submission" date="2023-06" db="EMBL/GenBank/DDBJ databases">
        <authorList>
            <consortium name="Lawrence Berkeley National Laboratory"/>
            <person name="Ahrendt S."/>
            <person name="Sahu N."/>
            <person name="Indic B."/>
            <person name="Wong-Bajracharya J."/>
            <person name="Merenyi Z."/>
            <person name="Ke H.-M."/>
            <person name="Monk M."/>
            <person name="Kocsube S."/>
            <person name="Drula E."/>
            <person name="Lipzen A."/>
            <person name="Balint B."/>
            <person name="Henrissat B."/>
            <person name="Andreopoulos B."/>
            <person name="Martin F.M."/>
            <person name="Harder C.B."/>
            <person name="Rigling D."/>
            <person name="Ford K.L."/>
            <person name="Foster G.D."/>
            <person name="Pangilinan J."/>
            <person name="Papanicolaou A."/>
            <person name="Barry K."/>
            <person name="LaButti K."/>
            <person name="Viragh M."/>
            <person name="Koriabine M."/>
            <person name="Yan M."/>
            <person name="Riley R."/>
            <person name="Champramary S."/>
            <person name="Plett K.L."/>
            <person name="Tsai I.J."/>
            <person name="Slot J."/>
            <person name="Sipos G."/>
            <person name="Plett J."/>
            <person name="Nagy L.G."/>
            <person name="Grigoriev I.V."/>
        </authorList>
    </citation>
    <scope>NUCLEOTIDE SEQUENCE</scope>
    <source>
        <strain evidence="3">CCBAS 213</strain>
    </source>
</reference>
<feature type="compositionally biased region" description="Acidic residues" evidence="1">
    <location>
        <begin position="511"/>
        <end position="520"/>
    </location>
</feature>
<feature type="region of interest" description="Disordered" evidence="1">
    <location>
        <begin position="982"/>
        <end position="1002"/>
    </location>
</feature>